<protein>
    <submittedName>
        <fullName evidence="3">Universal stress protein</fullName>
    </submittedName>
</protein>
<dbReference type="PANTHER" id="PTHR31964:SF113">
    <property type="entry name" value="USPA DOMAIN-CONTAINING PROTEIN"/>
    <property type="match status" value="1"/>
</dbReference>
<gene>
    <name evidence="3" type="ORF">E6K78_10795</name>
</gene>
<dbReference type="InterPro" id="IPR006016">
    <property type="entry name" value="UspA"/>
</dbReference>
<comment type="caution">
    <text evidence="3">The sequence shown here is derived from an EMBL/GenBank/DDBJ whole genome shotgun (WGS) entry which is preliminary data.</text>
</comment>
<dbReference type="PANTHER" id="PTHR31964">
    <property type="entry name" value="ADENINE NUCLEOTIDE ALPHA HYDROLASES-LIKE SUPERFAMILY PROTEIN"/>
    <property type="match status" value="1"/>
</dbReference>
<evidence type="ECO:0000313" key="3">
    <source>
        <dbReference type="EMBL" id="TMQ63242.1"/>
    </source>
</evidence>
<dbReference type="PRINTS" id="PR01438">
    <property type="entry name" value="UNVRSLSTRESS"/>
</dbReference>
<proteinExistence type="inferred from homology"/>
<dbReference type="SUPFAM" id="SSF52402">
    <property type="entry name" value="Adenine nucleotide alpha hydrolases-like"/>
    <property type="match status" value="1"/>
</dbReference>
<dbReference type="InterPro" id="IPR014729">
    <property type="entry name" value="Rossmann-like_a/b/a_fold"/>
</dbReference>
<name>A0A538THZ1_UNCEI</name>
<dbReference type="AlphaFoldDB" id="A0A538THZ1"/>
<reference evidence="3 4" key="1">
    <citation type="journal article" date="2019" name="Nat. Microbiol.">
        <title>Mediterranean grassland soil C-N compound turnover is dependent on rainfall and depth, and is mediated by genomically divergent microorganisms.</title>
        <authorList>
            <person name="Diamond S."/>
            <person name="Andeer P.F."/>
            <person name="Li Z."/>
            <person name="Crits-Christoph A."/>
            <person name="Burstein D."/>
            <person name="Anantharaman K."/>
            <person name="Lane K.R."/>
            <person name="Thomas B.C."/>
            <person name="Pan C."/>
            <person name="Northen T.R."/>
            <person name="Banfield J.F."/>
        </authorList>
    </citation>
    <scope>NUCLEOTIDE SEQUENCE [LARGE SCALE GENOMIC DNA]</scope>
    <source>
        <strain evidence="3">WS_8</strain>
    </source>
</reference>
<evidence type="ECO:0000259" key="2">
    <source>
        <dbReference type="Pfam" id="PF00582"/>
    </source>
</evidence>
<dbReference type="InterPro" id="IPR006015">
    <property type="entry name" value="Universal_stress_UspA"/>
</dbReference>
<comment type="similarity">
    <text evidence="1">Belongs to the universal stress protein A family.</text>
</comment>
<sequence length="156" mass="16466">MKILIALDASPHSEHALQFVSRMRWPAGSRVIVVSALQPMARAAAAGPDLGALPAQVLDDQRRQLEELVSNAESELRESGFATEGRTEVGDPRAVLLAFAQSERADLIVVGSHGRTGIAKLMLGSVSSHVVTHASCSVLVVKHAAAANKTGGRRQT</sequence>
<evidence type="ECO:0000313" key="4">
    <source>
        <dbReference type="Proteomes" id="UP000316609"/>
    </source>
</evidence>
<organism evidence="3 4">
    <name type="scientific">Eiseniibacteriota bacterium</name>
    <dbReference type="NCBI Taxonomy" id="2212470"/>
    <lineage>
        <taxon>Bacteria</taxon>
        <taxon>Candidatus Eiseniibacteriota</taxon>
    </lineage>
</organism>
<feature type="domain" description="UspA" evidence="2">
    <location>
        <begin position="2"/>
        <end position="142"/>
    </location>
</feature>
<dbReference type="EMBL" id="VBOY01000113">
    <property type="protein sequence ID" value="TMQ63242.1"/>
    <property type="molecule type" value="Genomic_DNA"/>
</dbReference>
<evidence type="ECO:0000256" key="1">
    <source>
        <dbReference type="ARBA" id="ARBA00008791"/>
    </source>
</evidence>
<dbReference type="Proteomes" id="UP000316609">
    <property type="component" value="Unassembled WGS sequence"/>
</dbReference>
<dbReference type="Pfam" id="PF00582">
    <property type="entry name" value="Usp"/>
    <property type="match status" value="1"/>
</dbReference>
<dbReference type="CDD" id="cd23659">
    <property type="entry name" value="USP_At3g01520-like"/>
    <property type="match status" value="1"/>
</dbReference>
<accession>A0A538THZ1</accession>
<dbReference type="Gene3D" id="3.40.50.620">
    <property type="entry name" value="HUPs"/>
    <property type="match status" value="1"/>
</dbReference>